<feature type="transmembrane region" description="Helical" evidence="7">
    <location>
        <begin position="176"/>
        <end position="198"/>
    </location>
</feature>
<dbReference type="NCBIfam" id="TIGR04211">
    <property type="entry name" value="SH3_and_anchor"/>
    <property type="match status" value="1"/>
</dbReference>
<dbReference type="Pfam" id="PF08239">
    <property type="entry name" value="SH3_3"/>
    <property type="match status" value="1"/>
</dbReference>
<protein>
    <submittedName>
        <fullName evidence="10">TIGR04211 family SH3 domain-containing protein</fullName>
    </submittedName>
</protein>
<feature type="coiled-coil region" evidence="6">
    <location>
        <begin position="91"/>
        <end position="157"/>
    </location>
</feature>
<keyword evidence="6" id="KW-0175">Coiled coil</keyword>
<keyword evidence="3 8" id="KW-0732">Signal</keyword>
<dbReference type="SMART" id="SM00287">
    <property type="entry name" value="SH3b"/>
    <property type="match status" value="1"/>
</dbReference>
<gene>
    <name evidence="10" type="ORF">GCM10023211_15720</name>
</gene>
<dbReference type="PIRSF" id="PIRSF006158">
    <property type="entry name" value="UCP006158_SH3"/>
    <property type="match status" value="1"/>
</dbReference>
<feature type="chain" id="PRO_5046852680" evidence="8">
    <location>
        <begin position="27"/>
        <end position="209"/>
    </location>
</feature>
<feature type="signal peptide" evidence="8">
    <location>
        <begin position="1"/>
        <end position="26"/>
    </location>
</feature>
<accession>A0ABP9NAV8</accession>
<comment type="subcellular location">
    <subcellularLocation>
        <location evidence="1">Membrane</location>
        <topology evidence="1">Single-pass membrane protein</topology>
    </subcellularLocation>
</comment>
<dbReference type="EMBL" id="BAABHY010000001">
    <property type="protein sequence ID" value="GAA5110892.1"/>
    <property type="molecule type" value="Genomic_DNA"/>
</dbReference>
<dbReference type="Proteomes" id="UP001500171">
    <property type="component" value="Unassembled WGS sequence"/>
</dbReference>
<dbReference type="InterPro" id="IPR016476">
    <property type="entry name" value="SH3_dom_pro"/>
</dbReference>
<evidence type="ECO:0000313" key="10">
    <source>
        <dbReference type="EMBL" id="GAA5110892.1"/>
    </source>
</evidence>
<proteinExistence type="predicted"/>
<name>A0ABP9NAV8_9GAMM</name>
<evidence type="ECO:0000256" key="8">
    <source>
        <dbReference type="SAM" id="SignalP"/>
    </source>
</evidence>
<keyword evidence="5 7" id="KW-0472">Membrane</keyword>
<evidence type="ECO:0000256" key="5">
    <source>
        <dbReference type="ARBA" id="ARBA00023136"/>
    </source>
</evidence>
<dbReference type="PROSITE" id="PS51781">
    <property type="entry name" value="SH3B"/>
    <property type="match status" value="1"/>
</dbReference>
<dbReference type="InterPro" id="IPR003646">
    <property type="entry name" value="SH3-like_bac-type"/>
</dbReference>
<comment type="caution">
    <text evidence="10">The sequence shown here is derived from an EMBL/GenBank/DDBJ whole genome shotgun (WGS) entry which is preliminary data.</text>
</comment>
<evidence type="ECO:0000313" key="11">
    <source>
        <dbReference type="Proteomes" id="UP001500171"/>
    </source>
</evidence>
<evidence type="ECO:0000256" key="4">
    <source>
        <dbReference type="ARBA" id="ARBA00022989"/>
    </source>
</evidence>
<keyword evidence="4 7" id="KW-1133">Transmembrane helix</keyword>
<reference evidence="11" key="1">
    <citation type="journal article" date="2019" name="Int. J. Syst. Evol. Microbiol.">
        <title>The Global Catalogue of Microorganisms (GCM) 10K type strain sequencing project: providing services to taxonomists for standard genome sequencing and annotation.</title>
        <authorList>
            <consortium name="The Broad Institute Genomics Platform"/>
            <consortium name="The Broad Institute Genome Sequencing Center for Infectious Disease"/>
            <person name="Wu L."/>
            <person name="Ma J."/>
        </authorList>
    </citation>
    <scope>NUCLEOTIDE SEQUENCE [LARGE SCALE GENOMIC DNA]</scope>
    <source>
        <strain evidence="11">JCM 18050</strain>
    </source>
</reference>
<evidence type="ECO:0000256" key="7">
    <source>
        <dbReference type="SAM" id="Phobius"/>
    </source>
</evidence>
<evidence type="ECO:0000256" key="3">
    <source>
        <dbReference type="ARBA" id="ARBA00022729"/>
    </source>
</evidence>
<dbReference type="Gene3D" id="2.30.30.40">
    <property type="entry name" value="SH3 Domains"/>
    <property type="match status" value="1"/>
</dbReference>
<evidence type="ECO:0000256" key="1">
    <source>
        <dbReference type="ARBA" id="ARBA00004167"/>
    </source>
</evidence>
<feature type="domain" description="SH3b" evidence="9">
    <location>
        <begin position="26"/>
        <end position="92"/>
    </location>
</feature>
<evidence type="ECO:0000259" key="9">
    <source>
        <dbReference type="PROSITE" id="PS51781"/>
    </source>
</evidence>
<evidence type="ECO:0000256" key="6">
    <source>
        <dbReference type="SAM" id="Coils"/>
    </source>
</evidence>
<sequence length="209" mass="23710">MYKKKLLLVFILFLASLAMISFAAFAADKYITDDLSVYLRRGPGTQYGLIGSLKSGDKVTELETSSDGKYTRIKDDRNRISWVESELLTNSPSLKEQLPALEQQIAILQEKESSATQDKQTLIDDYTSQLTIANQKIAELEKQNNVLQTQTKEQVSQIESLNNQLDERRQSLMLTWFTRGGLVAGIGLILGLILPLVIPRRRKKDRWMS</sequence>
<organism evidence="10 11">
    <name type="scientific">Orbus sasakiae</name>
    <dbReference type="NCBI Taxonomy" id="1078475"/>
    <lineage>
        <taxon>Bacteria</taxon>
        <taxon>Pseudomonadati</taxon>
        <taxon>Pseudomonadota</taxon>
        <taxon>Gammaproteobacteria</taxon>
        <taxon>Orbales</taxon>
        <taxon>Orbaceae</taxon>
        <taxon>Orbus</taxon>
    </lineage>
</organism>
<keyword evidence="2 7" id="KW-0812">Transmembrane</keyword>
<keyword evidence="11" id="KW-1185">Reference proteome</keyword>
<dbReference type="RefSeq" id="WP_345490639.1">
    <property type="nucleotide sequence ID" value="NZ_BAABHY010000001.1"/>
</dbReference>
<evidence type="ECO:0000256" key="2">
    <source>
        <dbReference type="ARBA" id="ARBA00022692"/>
    </source>
</evidence>